<dbReference type="PROSITE" id="PS00806">
    <property type="entry name" value="ALDOLASE_CLASS_II_2"/>
    <property type="match status" value="1"/>
</dbReference>
<dbReference type="InterPro" id="IPR013785">
    <property type="entry name" value="Aldolase_TIM"/>
</dbReference>
<comment type="caution">
    <text evidence="6">The sequence shown here is derived from an EMBL/GenBank/DDBJ whole genome shotgun (WGS) entry which is preliminary data.</text>
</comment>
<dbReference type="PROSITE" id="PS00602">
    <property type="entry name" value="ALDOLASE_CLASS_II_1"/>
    <property type="match status" value="1"/>
</dbReference>
<gene>
    <name evidence="6" type="primary">kbaY</name>
    <name evidence="6" type="synonym">agaY</name>
    <name evidence="6" type="ORF">CN311_24215</name>
</gene>
<dbReference type="PIRSF" id="PIRSF001359">
    <property type="entry name" value="F_bP_aldolase_II"/>
    <property type="match status" value="1"/>
</dbReference>
<dbReference type="Proteomes" id="UP000219182">
    <property type="component" value="Unassembled WGS sequence"/>
</dbReference>
<keyword evidence="7" id="KW-1185">Reference proteome</keyword>
<evidence type="ECO:0000256" key="5">
    <source>
        <dbReference type="PIRSR" id="PIRSR001359-3"/>
    </source>
</evidence>
<dbReference type="EMBL" id="NWQG01000180">
    <property type="protein sequence ID" value="PDQ18517.1"/>
    <property type="molecule type" value="Genomic_DNA"/>
</dbReference>
<feature type="active site" description="Proton donor" evidence="3">
    <location>
        <position position="86"/>
    </location>
</feature>
<dbReference type="AlphaFoldDB" id="A0A2A6F999"/>
<accession>A0A2A6F999</accession>
<feature type="binding site" evidence="4">
    <location>
        <begin position="235"/>
        <end position="238"/>
    </location>
    <ligand>
        <name>dihydroxyacetone phosphate</name>
        <dbReference type="ChEBI" id="CHEBI:57642"/>
    </ligand>
</feature>
<dbReference type="PANTHER" id="PTHR30304">
    <property type="entry name" value="D-TAGATOSE-1,6-BISPHOSPHATE ALDOLASE"/>
    <property type="match status" value="1"/>
</dbReference>
<keyword evidence="2" id="KW-0113">Calvin cycle</keyword>
<feature type="binding site" evidence="5">
    <location>
        <position position="213"/>
    </location>
    <ligand>
        <name>Zn(2+)</name>
        <dbReference type="ChEBI" id="CHEBI:29105"/>
        <label>1</label>
        <note>catalytic</note>
    </ligand>
</feature>
<evidence type="ECO:0000256" key="1">
    <source>
        <dbReference type="ARBA" id="ARBA00005215"/>
    </source>
</evidence>
<dbReference type="GO" id="GO:0019253">
    <property type="term" value="P:reductive pentose-phosphate cycle"/>
    <property type="evidence" value="ECO:0007669"/>
    <property type="project" value="UniProtKB-UniPathway"/>
</dbReference>
<evidence type="ECO:0000313" key="6">
    <source>
        <dbReference type="EMBL" id="PDQ18517.1"/>
    </source>
</evidence>
<dbReference type="UniPathway" id="UPA00116"/>
<dbReference type="GO" id="GO:0008270">
    <property type="term" value="F:zinc ion binding"/>
    <property type="evidence" value="ECO:0007669"/>
    <property type="project" value="InterPro"/>
</dbReference>
<sequence length="299" mass="32077">MGTDMALVSMGPMLKRAQAAGYGIAAFNMIDYNSARAIIEGAAAMKAPIIVQVSVKTIRHWGYKPIATWVRMLAETVEVPVALHLDHCSDGDVIRRCIDAGWTSVMFDGSSLPFAENKARSEDIYRLTEAAGVGLEAEIGAIGGVEDDKFVAEDSAILADYDECLEFVKNMPNLAVFAPAIGTAHGFYKGQPKIAYALLEKITAAVAIPIALHGGTGLSQEQFDRCIAGGCAKVNISTMHKHRFIEGFVAVRQDKPKLEEPLPFIIGQYDAMKKDVTDMIVAFGSAGKAAHAAGEDAER</sequence>
<dbReference type="SUPFAM" id="SSF51569">
    <property type="entry name" value="Aldolase"/>
    <property type="match status" value="1"/>
</dbReference>
<dbReference type="GO" id="GO:0016832">
    <property type="term" value="F:aldehyde-lyase activity"/>
    <property type="evidence" value="ECO:0007669"/>
    <property type="project" value="InterPro"/>
</dbReference>
<comment type="cofactor">
    <cofactor evidence="5">
        <name>Zn(2+)</name>
        <dbReference type="ChEBI" id="CHEBI:29105"/>
    </cofactor>
    <text evidence="5">Binds 2 Zn(2+) ions per subunit. One is catalytic and the other provides a structural contribution.</text>
</comment>
<dbReference type="Gene3D" id="3.20.20.70">
    <property type="entry name" value="Aldolase class I"/>
    <property type="match status" value="1"/>
</dbReference>
<organism evidence="6 7">
    <name type="scientific">Mesorhizobium sanjuanii</name>
    <dbReference type="NCBI Taxonomy" id="2037900"/>
    <lineage>
        <taxon>Bacteria</taxon>
        <taxon>Pseudomonadati</taxon>
        <taxon>Pseudomonadota</taxon>
        <taxon>Alphaproteobacteria</taxon>
        <taxon>Hyphomicrobiales</taxon>
        <taxon>Phyllobacteriaceae</taxon>
        <taxon>Mesorhizobium</taxon>
    </lineage>
</organism>
<dbReference type="PANTHER" id="PTHR30304:SF0">
    <property type="entry name" value="D-TAGATOSE-1,6-BISPHOSPHATE ALDOLASE SUBUNIT GATY-RELATED"/>
    <property type="match status" value="1"/>
</dbReference>
<evidence type="ECO:0000256" key="4">
    <source>
        <dbReference type="PIRSR" id="PIRSR001359-2"/>
    </source>
</evidence>
<name>A0A2A6F999_9HYPH</name>
<reference evidence="6 7" key="1">
    <citation type="submission" date="2017-09" db="EMBL/GenBank/DDBJ databases">
        <title>Mesorhizobum sanjuanii sp. nov. isolated from nodules of Lotus tenuis in saline-alkaline lowlands of Flooding Pampa.</title>
        <authorList>
            <person name="Sannazzaro A.I."/>
            <person name="Torres Tejerizo G.A."/>
            <person name="Fontana F."/>
            <person name="Cumpa Velazquez L.M."/>
            <person name="Hansen L."/>
            <person name="Pistorio M."/>
            <person name="Estrella M.J."/>
        </authorList>
    </citation>
    <scope>NUCLEOTIDE SEQUENCE [LARGE SCALE GENOMIC DNA]</scope>
    <source>
        <strain evidence="6 7">BSA136</strain>
    </source>
</reference>
<dbReference type="InterPro" id="IPR050246">
    <property type="entry name" value="Class_II_FBP_aldolase"/>
</dbReference>
<proteinExistence type="predicted"/>
<feature type="binding site" evidence="4">
    <location>
        <position position="186"/>
    </location>
    <ligand>
        <name>dihydroxyacetone phosphate</name>
        <dbReference type="ChEBI" id="CHEBI:57642"/>
    </ligand>
</feature>
<feature type="binding site" evidence="5">
    <location>
        <position position="185"/>
    </location>
    <ligand>
        <name>Zn(2+)</name>
        <dbReference type="ChEBI" id="CHEBI:29105"/>
        <label>1</label>
        <note>catalytic</note>
    </ligand>
</feature>
<evidence type="ECO:0000313" key="7">
    <source>
        <dbReference type="Proteomes" id="UP000219182"/>
    </source>
</evidence>
<evidence type="ECO:0000256" key="2">
    <source>
        <dbReference type="ARBA" id="ARBA00022567"/>
    </source>
</evidence>
<feature type="binding site" evidence="4">
    <location>
        <begin position="214"/>
        <end position="216"/>
    </location>
    <ligand>
        <name>dihydroxyacetone phosphate</name>
        <dbReference type="ChEBI" id="CHEBI:57642"/>
    </ligand>
</feature>
<dbReference type="InterPro" id="IPR000771">
    <property type="entry name" value="FBA_II"/>
</dbReference>
<dbReference type="Pfam" id="PF01116">
    <property type="entry name" value="F_bP_aldolase"/>
    <property type="match status" value="1"/>
</dbReference>
<keyword evidence="5" id="KW-0479">Metal-binding</keyword>
<keyword evidence="5" id="KW-0862">Zinc</keyword>
<evidence type="ECO:0000256" key="3">
    <source>
        <dbReference type="PIRSR" id="PIRSR001359-1"/>
    </source>
</evidence>
<feature type="binding site" evidence="5">
    <location>
        <position position="138"/>
    </location>
    <ligand>
        <name>Zn(2+)</name>
        <dbReference type="ChEBI" id="CHEBI:29105"/>
        <label>2</label>
    </ligand>
</feature>
<dbReference type="NCBIfam" id="TIGR00167">
    <property type="entry name" value="cbbA"/>
    <property type="match status" value="1"/>
</dbReference>
<feature type="binding site" evidence="5">
    <location>
        <position position="87"/>
    </location>
    <ligand>
        <name>Zn(2+)</name>
        <dbReference type="ChEBI" id="CHEBI:29105"/>
        <label>1</label>
        <note>catalytic</note>
    </ligand>
</feature>
<feature type="binding site" evidence="5">
    <location>
        <position position="108"/>
    </location>
    <ligand>
        <name>Zn(2+)</name>
        <dbReference type="ChEBI" id="CHEBI:29105"/>
        <label>2</label>
    </ligand>
</feature>
<protein>
    <submittedName>
        <fullName evidence="6">Tagatose-bisphosphate aldolase</fullName>
    </submittedName>
</protein>
<comment type="pathway">
    <text evidence="1">Carbohydrate biosynthesis; Calvin cycle.</text>
</comment>
<dbReference type="CDD" id="cd00947">
    <property type="entry name" value="TBP_aldolase_IIB"/>
    <property type="match status" value="1"/>
</dbReference>